<dbReference type="OrthoDB" id="440653at2759"/>
<sequence length="495" mass="54199">MLMLSLLLPLAGVSAEPACLLQKPKAPTQLSLLAEMPVAGWEYAGKGDCAAILQTFNEPDPTSCASQCSYLMLAFSFDSLRSSTCFCCQDLALSTSYRSFAYARAIRKWDFIGTGKRCQSPVASFSANTLNDCALSCEPTTNPGWFIYTPRNIPGCTCCSGLNPTTELIPIPRFSTPWSHFVYRREVKRVDVPGGKVWSVGVYGDPHITALDGSHYLLLSQGTFSLWHLHGLLTEFQTQDGFKKVPVEWEIFTHYSGHQSFTKGLLLIDRSAGVQRQVLEITSQDCQWRAHSGAEWTMVSKPGMISVAEGQDYVTGFNMTKTNGRKHRGGHASRNQLNLNQVHLSMNSKDGATDIAVLTVSCRPKRNLNLNLVMKRRSDHGFVEGELAGGKKLAALETDSEFNVKGKWQDVGGSDQAAAYLRQMDEDSSSRVSLLQSCTAEDKVQAKITCSKYLDSLGHLDPAGFFLNDCIYDICHGAGEVAAELAAELLTSASV</sequence>
<proteinExistence type="predicted"/>
<evidence type="ECO:0000313" key="3">
    <source>
        <dbReference type="EMBL" id="CAL1156104.1"/>
    </source>
</evidence>
<reference evidence="2" key="1">
    <citation type="submission" date="2022-10" db="EMBL/GenBank/DDBJ databases">
        <authorList>
            <person name="Chen Y."/>
            <person name="Dougan E. K."/>
            <person name="Chan C."/>
            <person name="Rhodes N."/>
            <person name="Thang M."/>
        </authorList>
    </citation>
    <scope>NUCLEOTIDE SEQUENCE</scope>
</reference>
<dbReference type="AlphaFoldDB" id="A0A9P1D3N4"/>
<keyword evidence="1" id="KW-0732">Signal</keyword>
<dbReference type="Proteomes" id="UP001152797">
    <property type="component" value="Unassembled WGS sequence"/>
</dbReference>
<evidence type="ECO:0000313" key="4">
    <source>
        <dbReference type="Proteomes" id="UP001152797"/>
    </source>
</evidence>
<reference evidence="3" key="2">
    <citation type="submission" date="2024-04" db="EMBL/GenBank/DDBJ databases">
        <authorList>
            <person name="Chen Y."/>
            <person name="Shah S."/>
            <person name="Dougan E. K."/>
            <person name="Thang M."/>
            <person name="Chan C."/>
        </authorList>
    </citation>
    <scope>NUCLEOTIDE SEQUENCE [LARGE SCALE GENOMIC DNA]</scope>
</reference>
<feature type="signal peptide" evidence="1">
    <location>
        <begin position="1"/>
        <end position="15"/>
    </location>
</feature>
<dbReference type="EMBL" id="CAMXCT010003146">
    <property type="protein sequence ID" value="CAI4002729.1"/>
    <property type="molecule type" value="Genomic_DNA"/>
</dbReference>
<keyword evidence="4" id="KW-1185">Reference proteome</keyword>
<accession>A0A9P1D3N4</accession>
<protein>
    <submittedName>
        <fullName evidence="2">Uncharacterized protein</fullName>
    </submittedName>
</protein>
<name>A0A9P1D3N4_9DINO</name>
<comment type="caution">
    <text evidence="2">The sequence shown here is derived from an EMBL/GenBank/DDBJ whole genome shotgun (WGS) entry which is preliminary data.</text>
</comment>
<organism evidence="2">
    <name type="scientific">Cladocopium goreaui</name>
    <dbReference type="NCBI Taxonomy" id="2562237"/>
    <lineage>
        <taxon>Eukaryota</taxon>
        <taxon>Sar</taxon>
        <taxon>Alveolata</taxon>
        <taxon>Dinophyceae</taxon>
        <taxon>Suessiales</taxon>
        <taxon>Symbiodiniaceae</taxon>
        <taxon>Cladocopium</taxon>
    </lineage>
</organism>
<evidence type="ECO:0000313" key="2">
    <source>
        <dbReference type="EMBL" id="CAI4002729.1"/>
    </source>
</evidence>
<feature type="chain" id="PRO_5043271102" evidence="1">
    <location>
        <begin position="16"/>
        <end position="495"/>
    </location>
</feature>
<dbReference type="EMBL" id="CAMXCT030003146">
    <property type="protein sequence ID" value="CAL4790041.1"/>
    <property type="molecule type" value="Genomic_DNA"/>
</dbReference>
<gene>
    <name evidence="2" type="ORF">C1SCF055_LOCUS28663</name>
</gene>
<dbReference type="EMBL" id="CAMXCT020003146">
    <property type="protein sequence ID" value="CAL1156104.1"/>
    <property type="molecule type" value="Genomic_DNA"/>
</dbReference>
<evidence type="ECO:0000256" key="1">
    <source>
        <dbReference type="SAM" id="SignalP"/>
    </source>
</evidence>